<dbReference type="AlphaFoldDB" id="A0A495XCG8"/>
<protein>
    <submittedName>
        <fullName evidence="2">Uncharacterized protein</fullName>
    </submittedName>
</protein>
<keyword evidence="1" id="KW-0812">Transmembrane</keyword>
<dbReference type="Proteomes" id="UP000272729">
    <property type="component" value="Unassembled WGS sequence"/>
</dbReference>
<keyword evidence="1" id="KW-0472">Membrane</keyword>
<name>A0A495XCG8_9PSEU</name>
<evidence type="ECO:0000256" key="1">
    <source>
        <dbReference type="SAM" id="Phobius"/>
    </source>
</evidence>
<keyword evidence="3" id="KW-1185">Reference proteome</keyword>
<proteinExistence type="predicted"/>
<comment type="caution">
    <text evidence="2">The sequence shown here is derived from an EMBL/GenBank/DDBJ whole genome shotgun (WGS) entry which is preliminary data.</text>
</comment>
<keyword evidence="1" id="KW-1133">Transmembrane helix</keyword>
<reference evidence="2 3" key="1">
    <citation type="submission" date="2018-10" db="EMBL/GenBank/DDBJ databases">
        <title>Sequencing the genomes of 1000 actinobacteria strains.</title>
        <authorList>
            <person name="Klenk H.-P."/>
        </authorList>
    </citation>
    <scope>NUCLEOTIDE SEQUENCE [LARGE SCALE GENOMIC DNA]</scope>
    <source>
        <strain evidence="2 3">DSM 43911</strain>
    </source>
</reference>
<feature type="transmembrane region" description="Helical" evidence="1">
    <location>
        <begin position="121"/>
        <end position="144"/>
    </location>
</feature>
<feature type="transmembrane region" description="Helical" evidence="1">
    <location>
        <begin position="54"/>
        <end position="73"/>
    </location>
</feature>
<evidence type="ECO:0000313" key="2">
    <source>
        <dbReference type="EMBL" id="RKT71339.1"/>
    </source>
</evidence>
<sequence>MSSLLYTTKGDGVSYEERGTWVYLVVSLGTWVVYAITLLRRSTGDLAAVDYRSALLWAVGVAIVVSIVGRIVVEIVARGDQKRDVRDREINRVGEYVGGVVLGVAMVGPFGLVLAEARHFWIANAMYATFVLAAVVGSAVKLVAYRRGF</sequence>
<organism evidence="2 3">
    <name type="scientific">Saccharothrix variisporea</name>
    <dbReference type="NCBI Taxonomy" id="543527"/>
    <lineage>
        <taxon>Bacteria</taxon>
        <taxon>Bacillati</taxon>
        <taxon>Actinomycetota</taxon>
        <taxon>Actinomycetes</taxon>
        <taxon>Pseudonocardiales</taxon>
        <taxon>Pseudonocardiaceae</taxon>
        <taxon>Saccharothrix</taxon>
    </lineage>
</organism>
<accession>A0A495XCG8</accession>
<evidence type="ECO:0000313" key="3">
    <source>
        <dbReference type="Proteomes" id="UP000272729"/>
    </source>
</evidence>
<feature type="transmembrane region" description="Helical" evidence="1">
    <location>
        <begin position="93"/>
        <end position="115"/>
    </location>
</feature>
<feature type="transmembrane region" description="Helical" evidence="1">
    <location>
        <begin position="21"/>
        <end position="39"/>
    </location>
</feature>
<dbReference type="EMBL" id="RBXR01000001">
    <property type="protein sequence ID" value="RKT71339.1"/>
    <property type="molecule type" value="Genomic_DNA"/>
</dbReference>
<gene>
    <name evidence="2" type="ORF">DFJ66_4625</name>
</gene>